<evidence type="ECO:0000313" key="2">
    <source>
        <dbReference type="Proteomes" id="UP001243989"/>
    </source>
</evidence>
<dbReference type="Proteomes" id="UP001243989">
    <property type="component" value="Unassembled WGS sequence"/>
</dbReference>
<accession>A0AAI9ZRB7</accession>
<organism evidence="1 2">
    <name type="scientific">Colletotrichum phormii</name>
    <dbReference type="NCBI Taxonomy" id="359342"/>
    <lineage>
        <taxon>Eukaryota</taxon>
        <taxon>Fungi</taxon>
        <taxon>Dikarya</taxon>
        <taxon>Ascomycota</taxon>
        <taxon>Pezizomycotina</taxon>
        <taxon>Sordariomycetes</taxon>
        <taxon>Hypocreomycetidae</taxon>
        <taxon>Glomerellales</taxon>
        <taxon>Glomerellaceae</taxon>
        <taxon>Colletotrichum</taxon>
        <taxon>Colletotrichum acutatum species complex</taxon>
    </lineage>
</organism>
<keyword evidence="2" id="KW-1185">Reference proteome</keyword>
<sequence length="255" mass="28066">MRVIRNLPYTSEEYVPGYNEAQSTQARSQSTTQIERQTAQYKRHEFFYQHRTETVLPRSSKIQHILSRRRITPGSNITRAKSMPMSLPHATSILSKITSPLKADYEFVASAFLLGAIAAAVVAGMPTKALKQTRHDCKALKASLSSLYLVLTSLSAISSTSLATSTITSIPLPVRALSVHGGVTTNCPYLNDKNNTYMARDSNIKFEQECGTNYPGDDLKQIPLTTIEDCPDLCAALVSLGRQETSRVHNRTTAG</sequence>
<dbReference type="GeneID" id="85477390"/>
<gene>
    <name evidence="1" type="ORF">BDP81DRAFT_450441</name>
</gene>
<proteinExistence type="predicted"/>
<dbReference type="EMBL" id="JAHMHQ010000012">
    <property type="protein sequence ID" value="KAK1635568.1"/>
    <property type="molecule type" value="Genomic_DNA"/>
</dbReference>
<protein>
    <submittedName>
        <fullName evidence="1">Uncharacterized protein</fullName>
    </submittedName>
</protein>
<reference evidence="1" key="1">
    <citation type="submission" date="2021-06" db="EMBL/GenBank/DDBJ databases">
        <title>Comparative genomics, transcriptomics and evolutionary studies reveal genomic signatures of adaptation to plant cell wall in hemibiotrophic fungi.</title>
        <authorList>
            <consortium name="DOE Joint Genome Institute"/>
            <person name="Baroncelli R."/>
            <person name="Diaz J.F."/>
            <person name="Benocci T."/>
            <person name="Peng M."/>
            <person name="Battaglia E."/>
            <person name="Haridas S."/>
            <person name="Andreopoulos W."/>
            <person name="Labutti K."/>
            <person name="Pangilinan J."/>
            <person name="Floch G.L."/>
            <person name="Makela M.R."/>
            <person name="Henrissat B."/>
            <person name="Grigoriev I.V."/>
            <person name="Crouch J.A."/>
            <person name="De Vries R.P."/>
            <person name="Sukno S.A."/>
            <person name="Thon M.R."/>
        </authorList>
    </citation>
    <scope>NUCLEOTIDE SEQUENCE</scope>
    <source>
        <strain evidence="1">CBS 102054</strain>
    </source>
</reference>
<dbReference type="RefSeq" id="XP_060444175.1">
    <property type="nucleotide sequence ID" value="XM_060592528.1"/>
</dbReference>
<comment type="caution">
    <text evidence="1">The sequence shown here is derived from an EMBL/GenBank/DDBJ whole genome shotgun (WGS) entry which is preliminary data.</text>
</comment>
<evidence type="ECO:0000313" key="1">
    <source>
        <dbReference type="EMBL" id="KAK1635568.1"/>
    </source>
</evidence>
<name>A0AAI9ZRB7_9PEZI</name>
<dbReference type="AlphaFoldDB" id="A0AAI9ZRB7"/>